<dbReference type="PROSITE" id="PS00675">
    <property type="entry name" value="SIGMA54_INTERACT_1"/>
    <property type="match status" value="1"/>
</dbReference>
<evidence type="ECO:0000256" key="1">
    <source>
        <dbReference type="ARBA" id="ARBA00022741"/>
    </source>
</evidence>
<keyword evidence="5" id="KW-0804">Transcription</keyword>
<keyword evidence="4" id="KW-0238">DNA-binding</keyword>
<dbReference type="PROSITE" id="PS50110">
    <property type="entry name" value="RESPONSE_REGULATORY"/>
    <property type="match status" value="1"/>
</dbReference>
<keyword evidence="1" id="KW-0547">Nucleotide-binding</keyword>
<dbReference type="InterPro" id="IPR003593">
    <property type="entry name" value="AAA+_ATPase"/>
</dbReference>
<organism evidence="9 10">
    <name type="scientific">Geoalkalibacter halelectricus</name>
    <dbReference type="NCBI Taxonomy" id="2847045"/>
    <lineage>
        <taxon>Bacteria</taxon>
        <taxon>Pseudomonadati</taxon>
        <taxon>Thermodesulfobacteriota</taxon>
        <taxon>Desulfuromonadia</taxon>
        <taxon>Desulfuromonadales</taxon>
        <taxon>Geoalkalibacteraceae</taxon>
        <taxon>Geoalkalibacter</taxon>
    </lineage>
</organism>
<feature type="modified residue" description="4-aspartylphosphate" evidence="6">
    <location>
        <position position="57"/>
    </location>
</feature>
<dbReference type="PROSITE" id="PS50045">
    <property type="entry name" value="SIGMA54_INTERACT_4"/>
    <property type="match status" value="1"/>
</dbReference>
<dbReference type="Gene3D" id="3.40.50.2300">
    <property type="match status" value="1"/>
</dbReference>
<keyword evidence="3" id="KW-0805">Transcription regulation</keyword>
<dbReference type="SMART" id="SM00382">
    <property type="entry name" value="AAA"/>
    <property type="match status" value="1"/>
</dbReference>
<dbReference type="SMART" id="SM00448">
    <property type="entry name" value="REC"/>
    <property type="match status" value="1"/>
</dbReference>
<dbReference type="PANTHER" id="PTHR32071">
    <property type="entry name" value="TRANSCRIPTIONAL REGULATORY PROTEIN"/>
    <property type="match status" value="1"/>
</dbReference>
<dbReference type="InterPro" id="IPR002197">
    <property type="entry name" value="HTH_Fis"/>
</dbReference>
<evidence type="ECO:0000313" key="10">
    <source>
        <dbReference type="Proteomes" id="UP001060414"/>
    </source>
</evidence>
<dbReference type="InterPro" id="IPR058031">
    <property type="entry name" value="AAA_lid_NorR"/>
</dbReference>
<evidence type="ECO:0000259" key="7">
    <source>
        <dbReference type="PROSITE" id="PS50045"/>
    </source>
</evidence>
<proteinExistence type="predicted"/>
<dbReference type="InterPro" id="IPR027417">
    <property type="entry name" value="P-loop_NTPase"/>
</dbReference>
<keyword evidence="2" id="KW-0067">ATP-binding</keyword>
<evidence type="ECO:0000256" key="3">
    <source>
        <dbReference type="ARBA" id="ARBA00023015"/>
    </source>
</evidence>
<sequence length="450" mass="50121">MAAQEKGTILIVDDEPNALKVLAAILGEEGYRVVTAGSVEAALPRFKETDFDAVITDMKMPGLSGMDLFGILAREHPEIPVVFLTAYGTVESAVEAMTRGAFYYFIKPPDYLNLKGILSRAVEQRRLKRELSELKKRLATEAREFRLIGSHPEIRKILDIVDSVRDSESSVLICGETGTGKEMIARSLHCGGVWAKKPFVAVNCAAIPRELIESELFGYEKGAFTGASARRIGRVEQAAGGTLFLDEIGELDMSVQAKLLRVLQEKEIERLGSNEKISVHFRLVSSTNRDLPTEIKKGHFRQDLYYRLNVVQITVPPLRERRQDIPLLVAEFLKEFCAREGKVLSISDEAMDILQSYSWPGNIRQLRNVVERAVVLVRGHEIGPRAFPEDIIPVDDNQPVLGTVKTMRERELAAVKEALARCAGNKSEAARSLGISRKALYKRLNDFGLS</sequence>
<dbReference type="InterPro" id="IPR002078">
    <property type="entry name" value="Sigma_54_int"/>
</dbReference>
<evidence type="ECO:0000256" key="2">
    <source>
        <dbReference type="ARBA" id="ARBA00022840"/>
    </source>
</evidence>
<dbReference type="PROSITE" id="PS00676">
    <property type="entry name" value="SIGMA54_INTERACT_2"/>
    <property type="match status" value="1"/>
</dbReference>
<dbReference type="InterPro" id="IPR011006">
    <property type="entry name" value="CheY-like_superfamily"/>
</dbReference>
<evidence type="ECO:0000313" key="9">
    <source>
        <dbReference type="EMBL" id="UWZ79637.1"/>
    </source>
</evidence>
<gene>
    <name evidence="9" type="ORF">L9S41_18440</name>
</gene>
<dbReference type="PRINTS" id="PR01590">
    <property type="entry name" value="HTHFIS"/>
</dbReference>
<keyword evidence="10" id="KW-1185">Reference proteome</keyword>
<dbReference type="EMBL" id="CP092109">
    <property type="protein sequence ID" value="UWZ79637.1"/>
    <property type="molecule type" value="Genomic_DNA"/>
</dbReference>
<dbReference type="CDD" id="cd00156">
    <property type="entry name" value="REC"/>
    <property type="match status" value="1"/>
</dbReference>
<evidence type="ECO:0000259" key="8">
    <source>
        <dbReference type="PROSITE" id="PS50110"/>
    </source>
</evidence>
<dbReference type="Pfam" id="PF00158">
    <property type="entry name" value="Sigma54_activat"/>
    <property type="match status" value="1"/>
</dbReference>
<evidence type="ECO:0000256" key="5">
    <source>
        <dbReference type="ARBA" id="ARBA00023163"/>
    </source>
</evidence>
<dbReference type="PROSITE" id="PS00688">
    <property type="entry name" value="SIGMA54_INTERACT_3"/>
    <property type="match status" value="1"/>
</dbReference>
<feature type="domain" description="Response regulatory" evidence="8">
    <location>
        <begin position="8"/>
        <end position="122"/>
    </location>
</feature>
<accession>A0ABY5ZKD8</accession>
<evidence type="ECO:0000256" key="4">
    <source>
        <dbReference type="ARBA" id="ARBA00023125"/>
    </source>
</evidence>
<dbReference type="CDD" id="cd00009">
    <property type="entry name" value="AAA"/>
    <property type="match status" value="1"/>
</dbReference>
<keyword evidence="6" id="KW-0597">Phosphoprotein</keyword>
<protein>
    <submittedName>
        <fullName evidence="9">Sigma-54 dependent transcriptional regulator</fullName>
    </submittedName>
</protein>
<evidence type="ECO:0000256" key="6">
    <source>
        <dbReference type="PROSITE-ProRule" id="PRU00169"/>
    </source>
</evidence>
<dbReference type="Gene3D" id="3.40.50.300">
    <property type="entry name" value="P-loop containing nucleotide triphosphate hydrolases"/>
    <property type="match status" value="1"/>
</dbReference>
<reference evidence="9" key="1">
    <citation type="journal article" date="2022" name="Environ. Microbiol.">
        <title>Geoalkalibacter halelectricus SAP #1 sp. nov. possessing extracellular electron transfer and mineral#reducing capabilities from a haloalkaline environment.</title>
        <authorList>
            <person name="Yadav S."/>
            <person name="Singh R."/>
            <person name="Sundharam S.S."/>
            <person name="Chaudhary S."/>
            <person name="Krishnamurthi S."/>
            <person name="Patil S.A."/>
        </authorList>
    </citation>
    <scope>NUCLEOTIDE SEQUENCE</scope>
    <source>
        <strain evidence="9">SAP-1</strain>
    </source>
</reference>
<dbReference type="InterPro" id="IPR025662">
    <property type="entry name" value="Sigma_54_int_dom_ATP-bd_1"/>
</dbReference>
<dbReference type="InterPro" id="IPR001789">
    <property type="entry name" value="Sig_transdc_resp-reg_receiver"/>
</dbReference>
<dbReference type="Pfam" id="PF02954">
    <property type="entry name" value="HTH_8"/>
    <property type="match status" value="1"/>
</dbReference>
<dbReference type="PANTHER" id="PTHR32071:SF117">
    <property type="entry name" value="PTS-DEPENDENT DIHYDROXYACETONE KINASE OPERON REGULATORY PROTEIN-RELATED"/>
    <property type="match status" value="1"/>
</dbReference>
<feature type="domain" description="Sigma-54 factor interaction" evidence="7">
    <location>
        <begin position="147"/>
        <end position="375"/>
    </location>
</feature>
<dbReference type="SUPFAM" id="SSF46689">
    <property type="entry name" value="Homeodomain-like"/>
    <property type="match status" value="1"/>
</dbReference>
<dbReference type="SUPFAM" id="SSF52172">
    <property type="entry name" value="CheY-like"/>
    <property type="match status" value="1"/>
</dbReference>
<dbReference type="Pfam" id="PF25601">
    <property type="entry name" value="AAA_lid_14"/>
    <property type="match status" value="1"/>
</dbReference>
<dbReference type="SUPFAM" id="SSF52540">
    <property type="entry name" value="P-loop containing nucleoside triphosphate hydrolases"/>
    <property type="match status" value="1"/>
</dbReference>
<dbReference type="Gene3D" id="1.10.8.60">
    <property type="match status" value="1"/>
</dbReference>
<dbReference type="Pfam" id="PF00072">
    <property type="entry name" value="Response_reg"/>
    <property type="match status" value="1"/>
</dbReference>
<dbReference type="Gene3D" id="1.10.10.60">
    <property type="entry name" value="Homeodomain-like"/>
    <property type="match status" value="1"/>
</dbReference>
<dbReference type="InterPro" id="IPR025944">
    <property type="entry name" value="Sigma_54_int_dom_CS"/>
</dbReference>
<dbReference type="InterPro" id="IPR009057">
    <property type="entry name" value="Homeodomain-like_sf"/>
</dbReference>
<name>A0ABY5ZKD8_9BACT</name>
<dbReference type="RefSeq" id="WP_260747989.1">
    <property type="nucleotide sequence ID" value="NZ_CP092109.1"/>
</dbReference>
<dbReference type="Proteomes" id="UP001060414">
    <property type="component" value="Chromosome"/>
</dbReference>
<dbReference type="InterPro" id="IPR025943">
    <property type="entry name" value="Sigma_54_int_dom_ATP-bd_2"/>
</dbReference>